<dbReference type="Pfam" id="PF12728">
    <property type="entry name" value="HTH_17"/>
    <property type="match status" value="1"/>
</dbReference>
<dbReference type="EMBL" id="FOZM01000002">
    <property type="protein sequence ID" value="SFS20105.1"/>
    <property type="molecule type" value="Genomic_DNA"/>
</dbReference>
<dbReference type="STRING" id="1123755.SAMN05444714_2478"/>
<keyword evidence="3" id="KW-1185">Reference proteome</keyword>
<evidence type="ECO:0000313" key="3">
    <source>
        <dbReference type="Proteomes" id="UP000198926"/>
    </source>
</evidence>
<dbReference type="InterPro" id="IPR041657">
    <property type="entry name" value="HTH_17"/>
</dbReference>
<sequence>MINTHFFPHTVINPPTTDLIEFAPAKSVKVRWPELMGIATLAEYLDMSEASVRKLIDQGVLPPATTAPSPRLKRWKRSVVDERLQRIADHGRSGGKSMDAVLAGRIATIRGGR</sequence>
<feature type="domain" description="Helix-turn-helix" evidence="1">
    <location>
        <begin position="36"/>
        <end position="86"/>
    </location>
</feature>
<gene>
    <name evidence="2" type="ORF">SAMN05444714_2478</name>
</gene>
<accession>A0A1I6MWM0</accession>
<protein>
    <submittedName>
        <fullName evidence="2">Helix-turn-helix domain-containing protein</fullName>
    </submittedName>
</protein>
<dbReference type="Proteomes" id="UP000198926">
    <property type="component" value="Unassembled WGS sequence"/>
</dbReference>
<evidence type="ECO:0000259" key="1">
    <source>
        <dbReference type="Pfam" id="PF12728"/>
    </source>
</evidence>
<reference evidence="2 3" key="1">
    <citation type="submission" date="2016-10" db="EMBL/GenBank/DDBJ databases">
        <authorList>
            <person name="de Groot N.N."/>
        </authorList>
    </citation>
    <scope>NUCLEOTIDE SEQUENCE [LARGE SCALE GENOMIC DNA]</scope>
    <source>
        <strain evidence="2 3">DSM 29433</strain>
    </source>
</reference>
<dbReference type="OrthoDB" id="7575387at2"/>
<proteinExistence type="predicted"/>
<name>A0A1I6MWM0_9RHOB</name>
<evidence type="ECO:0000313" key="2">
    <source>
        <dbReference type="EMBL" id="SFS20105.1"/>
    </source>
</evidence>
<dbReference type="AlphaFoldDB" id="A0A1I6MWM0"/>
<organism evidence="2 3">
    <name type="scientific">Yoonia litorea</name>
    <dbReference type="NCBI Taxonomy" id="1123755"/>
    <lineage>
        <taxon>Bacteria</taxon>
        <taxon>Pseudomonadati</taxon>
        <taxon>Pseudomonadota</taxon>
        <taxon>Alphaproteobacteria</taxon>
        <taxon>Rhodobacterales</taxon>
        <taxon>Paracoccaceae</taxon>
        <taxon>Yoonia</taxon>
    </lineage>
</organism>
<dbReference type="RefSeq" id="WP_131802586.1">
    <property type="nucleotide sequence ID" value="NZ_FOZM01000002.1"/>
</dbReference>